<dbReference type="PANTHER" id="PTHR11607:SF70">
    <property type="entry name" value="ALPHA-MANNOSIDASE"/>
    <property type="match status" value="1"/>
</dbReference>
<feature type="domain" description="Glycoside hydrolase family 38 central" evidence="11">
    <location>
        <begin position="437"/>
        <end position="523"/>
    </location>
</feature>
<comment type="function">
    <text evidence="7">Catalyzes the first committed step in the biosynthesis of complex N-glycans. It controls conversion of high mannose to complex N-glycans; the final hydrolytic step in the N-glycan maturation pathway.</text>
</comment>
<dbReference type="GO" id="GO:0030246">
    <property type="term" value="F:carbohydrate binding"/>
    <property type="evidence" value="ECO:0007669"/>
    <property type="project" value="InterPro"/>
</dbReference>
<dbReference type="InterPro" id="IPR050843">
    <property type="entry name" value="Glycosyl_Hydrlase_38"/>
</dbReference>
<dbReference type="GO" id="GO:0006491">
    <property type="term" value="P:N-glycan processing"/>
    <property type="evidence" value="ECO:0007669"/>
    <property type="project" value="TreeGrafter"/>
</dbReference>
<dbReference type="Gene3D" id="3.20.110.10">
    <property type="entry name" value="Glycoside hydrolase 38, N terminal domain"/>
    <property type="match status" value="1"/>
</dbReference>
<dbReference type="Pfam" id="PF07748">
    <property type="entry name" value="Glyco_hydro_38C"/>
    <property type="match status" value="1"/>
</dbReference>
<evidence type="ECO:0000313" key="12">
    <source>
        <dbReference type="EMBL" id="VDK40296.1"/>
    </source>
</evidence>
<keyword evidence="6" id="KW-0326">Glycosidase</keyword>
<comment type="similarity">
    <text evidence="2">Belongs to the glycosyl hydrolase 38 family.</text>
</comment>
<dbReference type="InterPro" id="IPR000602">
    <property type="entry name" value="Glyco_hydro_38_N"/>
</dbReference>
<dbReference type="FunFam" id="3.20.110.10:FF:000016">
    <property type="entry name" value="Alpha-mannosidase"/>
    <property type="match status" value="1"/>
</dbReference>
<gene>
    <name evidence="12" type="ORF">TASK_LOCUS8443</name>
</gene>
<reference evidence="12 13" key="2">
    <citation type="submission" date="2018-11" db="EMBL/GenBank/DDBJ databases">
        <authorList>
            <consortium name="Pathogen Informatics"/>
        </authorList>
    </citation>
    <scope>NUCLEOTIDE SEQUENCE [LARGE SCALE GENOMIC DNA]</scope>
</reference>
<evidence type="ECO:0000256" key="8">
    <source>
        <dbReference type="ARBA" id="ARBA00066412"/>
    </source>
</evidence>
<evidence type="ECO:0000256" key="5">
    <source>
        <dbReference type="ARBA" id="ARBA00022833"/>
    </source>
</evidence>
<dbReference type="SMART" id="SM00872">
    <property type="entry name" value="Alpha-mann_mid"/>
    <property type="match status" value="1"/>
</dbReference>
<evidence type="ECO:0000313" key="14">
    <source>
        <dbReference type="WBParaSite" id="TASK_0000844201-mRNA-1"/>
    </source>
</evidence>
<dbReference type="EMBL" id="UYRS01018800">
    <property type="protein sequence ID" value="VDK40296.1"/>
    <property type="molecule type" value="Genomic_DNA"/>
</dbReference>
<dbReference type="Gene3D" id="2.70.98.30">
    <property type="entry name" value="Golgi alpha-mannosidase II, domain 4"/>
    <property type="match status" value="1"/>
</dbReference>
<dbReference type="InterPro" id="IPR011013">
    <property type="entry name" value="Gal_mutarotase_sf_dom"/>
</dbReference>
<name>A0A0R3WCK6_TAEAS</name>
<dbReference type="EC" id="3.2.1.114" evidence="8"/>
<dbReference type="GO" id="GO:0046872">
    <property type="term" value="F:metal ion binding"/>
    <property type="evidence" value="ECO:0007669"/>
    <property type="project" value="UniProtKB-KW"/>
</dbReference>
<comment type="cofactor">
    <cofactor evidence="1">
        <name>Zn(2+)</name>
        <dbReference type="ChEBI" id="CHEBI:29105"/>
    </cofactor>
</comment>
<evidence type="ECO:0000256" key="1">
    <source>
        <dbReference type="ARBA" id="ARBA00001947"/>
    </source>
</evidence>
<dbReference type="STRING" id="60517.A0A0R3WCK6"/>
<dbReference type="InterPro" id="IPR011330">
    <property type="entry name" value="Glyco_hydro/deAcase_b/a-brl"/>
</dbReference>
<dbReference type="SUPFAM" id="SSF88688">
    <property type="entry name" value="Families 57/38 glycoside transferase middle domain"/>
    <property type="match status" value="1"/>
</dbReference>
<dbReference type="FunFam" id="1.20.1270.50:FF:000001">
    <property type="entry name" value="Alpha-mannosidase"/>
    <property type="match status" value="1"/>
</dbReference>
<dbReference type="WBParaSite" id="TASK_0000844201-mRNA-1">
    <property type="protein sequence ID" value="TASK_0000844201-mRNA-1"/>
    <property type="gene ID" value="TASK_0000844201"/>
</dbReference>
<dbReference type="SUPFAM" id="SSF74650">
    <property type="entry name" value="Galactose mutarotase-like"/>
    <property type="match status" value="1"/>
</dbReference>
<dbReference type="InterPro" id="IPR037094">
    <property type="entry name" value="Glyco_hydro_38_cen_sf"/>
</dbReference>
<evidence type="ECO:0000256" key="6">
    <source>
        <dbReference type="ARBA" id="ARBA00023295"/>
    </source>
</evidence>
<dbReference type="GO" id="GO:0004572">
    <property type="term" value="F:mannosyl-oligosaccharide 1,3-1,6-alpha-mannosidase activity"/>
    <property type="evidence" value="ECO:0007669"/>
    <property type="project" value="UniProtKB-EC"/>
</dbReference>
<evidence type="ECO:0000256" key="3">
    <source>
        <dbReference type="ARBA" id="ARBA00022723"/>
    </source>
</evidence>
<dbReference type="GO" id="GO:0000139">
    <property type="term" value="C:Golgi membrane"/>
    <property type="evidence" value="ECO:0007669"/>
    <property type="project" value="TreeGrafter"/>
</dbReference>
<dbReference type="InterPro" id="IPR011682">
    <property type="entry name" value="Glyco_hydro_38_C"/>
</dbReference>
<evidence type="ECO:0000313" key="13">
    <source>
        <dbReference type="Proteomes" id="UP000282613"/>
    </source>
</evidence>
<keyword evidence="3" id="KW-0479">Metal-binding</keyword>
<dbReference type="Pfam" id="PF09261">
    <property type="entry name" value="Alpha-mann_mid"/>
    <property type="match status" value="1"/>
</dbReference>
<keyword evidence="13" id="KW-1185">Reference proteome</keyword>
<dbReference type="InterPro" id="IPR027291">
    <property type="entry name" value="Glyco_hydro_38_N_sf"/>
</dbReference>
<reference evidence="14" key="1">
    <citation type="submission" date="2017-02" db="UniProtKB">
        <authorList>
            <consortium name="WormBaseParasite"/>
        </authorList>
    </citation>
    <scope>IDENTIFICATION</scope>
</reference>
<evidence type="ECO:0000256" key="7">
    <source>
        <dbReference type="ARBA" id="ARBA00059516"/>
    </source>
</evidence>
<comment type="catalytic activity">
    <reaction evidence="10">
        <text>N(4)-{beta-D-GlcNAc-(1-&gt;2)-alpha-D-Man-(1-&gt;3)-[alpha-D-Man-(1-&gt;3)-[alpha-D-Man-(1-&gt;6)]-alpha-D-Man-(1-&gt;6)]-beta-D-Man-(1-&gt;4)-beta-D-GlcNAc-(1-&gt;4)-beta-D-GlcNAc}-L-asparaginyl-[protein] + 2 H2O = 2 alpha-D-mannopyranose + an N(4)-{beta-D-GlcNAc-(1-&gt;2)-alpha-D-Man-(1-&gt;3)-[alpha-D-Man-(1-&gt;6)]-beta-D-Man-(1-&gt;4)-beta-D-GlcNAc-(1-&gt;4)-beta-D-GlcNAc}-L-asparaginyl-[protein]</text>
        <dbReference type="Rhea" id="RHEA:56052"/>
        <dbReference type="Rhea" id="RHEA-COMP:14368"/>
        <dbReference type="Rhea" id="RHEA-COMP:14369"/>
        <dbReference type="ChEBI" id="CHEBI:15377"/>
        <dbReference type="ChEBI" id="CHEBI:28729"/>
        <dbReference type="ChEBI" id="CHEBI:60615"/>
        <dbReference type="ChEBI" id="CHEBI:60625"/>
        <dbReference type="EC" id="3.2.1.114"/>
    </reaction>
</comment>
<evidence type="ECO:0000256" key="10">
    <source>
        <dbReference type="ARBA" id="ARBA00093232"/>
    </source>
</evidence>
<proteinExistence type="inferred from homology"/>
<accession>A0A0R3WCK6</accession>
<keyword evidence="4" id="KW-0378">Hydrolase</keyword>
<dbReference type="InterPro" id="IPR015341">
    <property type="entry name" value="Glyco_hydro_38_cen"/>
</dbReference>
<dbReference type="Proteomes" id="UP000282613">
    <property type="component" value="Unassembled WGS sequence"/>
</dbReference>
<protein>
    <recommendedName>
        <fullName evidence="8">mannosyl-oligosaccharide 1,3-1,6-alpha-mannosidase</fullName>
        <ecNumber evidence="8">3.2.1.114</ecNumber>
    </recommendedName>
    <alternativeName>
        <fullName evidence="9">Mannosyl-oligosaccharide 1,3-1,6-alpha-mannosidase</fullName>
    </alternativeName>
</protein>
<dbReference type="Gene3D" id="1.20.1270.50">
    <property type="entry name" value="Glycoside hydrolase family 38, central domain"/>
    <property type="match status" value="1"/>
</dbReference>
<sequence>MFIRGPFRRFVVVCGVFFAFTLITYFYATQGPIDMKILQEKVQQFNNDFAEKLRWRGGFDASLKQLELKCDPQVRAVRADIETGSLYDSVPFKNEDGGVWKQGFNITYSPSDWDKQKLEVFILPHSHQDTGWIMTLDEYFAKSTRQGLDATVDFLSKNSFARFIYAEVAFLNKWWKDLSTSVRTLFIKLVRDGQWEIATGGWVVHDEALTHYGAAISQLIEGVVPNVSWIIDVFGHSATAPYILRKAGIKHALINRVHYEIKKALAKTQKLEFVWRQPWDSSGETEVFTHLLPFYAYDIPHTCGPDPSICCQFDFKRIALRCPWGVQPTLITPSNVQARAELLVDQYRKKAKLFKNGDVLLVPLGDDFRFLTSNEWDLQISNYQKLMDYINNNAAYNMHIRFGTLSEYFGLLHSRTKLKDFSTFTGDFYTYADLDDDFWSGYYTSHAAFKSMSRFVEAEVRNADILFSIASHWSPAADKIATLLFGLYTQLTVARRNLALFQHHDAIAGTSKSHVMADFHSKLDEAIRCAQNVSATCTAFLLGYESPEVCSALELEISSGTSPVLRSANPSLGASSTPELFALTFDSLEDVKTLYLFNSLPRPRDHILHLHVNMTRLLWEIRRQVKQPQTISISAQFGNVNTPILVQLEPWDVIRESSTSTFLFHLSAGPIHLQPLEVARVTLKLMSEVSQSPAVIVVKPTLYRIAPLPPSIAMFYEQEPIHSLVPQLQSNLLQLMFDKTTGFSQVLLNRVTGESHKLAISIEMMKAVSEPTRAGAYISALFASKEPLAKEPLSMRVLRGPLTEEVTSYYSQVKHTLRVHKFSQSLAFHPFLPSFGPLWFSIRSLLPQDTPGNLAVEVENVVDLTSIKASVEIVMVIQTDIRNTKGIFFTDSNCYQMIQRKYYTKIRPWGNRYPMTCAAYIEDRQHRVTLLSGQSVGVMAGENPGEIKVWLDRKVFSNDNRGVGEPLTNVKPSHSVFRIVVERISPPAEVLQVGATFVPSLTAEAHYVQSDLTFPAAQFLTNFNPSRLVANRQLMESTGLPCDCDLVTLKTFFSKSERYNGLNSVPGSQLGVILHRTVHACGTTYLCDAACECPFLEKLSIRWSDAFPKLIPKMAVKTPVTLIPDMSTSTSPDSDINVGRMEMDGFLLVPSKN</sequence>
<evidence type="ECO:0000256" key="2">
    <source>
        <dbReference type="ARBA" id="ARBA00009792"/>
    </source>
</evidence>
<dbReference type="SUPFAM" id="SSF88713">
    <property type="entry name" value="Glycoside hydrolase/deacetylase"/>
    <property type="match status" value="1"/>
</dbReference>
<keyword evidence="5" id="KW-0862">Zinc</keyword>
<dbReference type="AlphaFoldDB" id="A0A0R3WCK6"/>
<evidence type="ECO:0000256" key="9">
    <source>
        <dbReference type="ARBA" id="ARBA00083602"/>
    </source>
</evidence>
<dbReference type="InterPro" id="IPR028995">
    <property type="entry name" value="Glyco_hydro_57/38_cen_sf"/>
</dbReference>
<dbReference type="PANTHER" id="PTHR11607">
    <property type="entry name" value="ALPHA-MANNOSIDASE"/>
    <property type="match status" value="1"/>
</dbReference>
<evidence type="ECO:0000259" key="11">
    <source>
        <dbReference type="SMART" id="SM00872"/>
    </source>
</evidence>
<dbReference type="OrthoDB" id="10261055at2759"/>
<dbReference type="GO" id="GO:0006013">
    <property type="term" value="P:mannose metabolic process"/>
    <property type="evidence" value="ECO:0007669"/>
    <property type="project" value="InterPro"/>
</dbReference>
<dbReference type="Pfam" id="PF01074">
    <property type="entry name" value="Glyco_hydro_38N"/>
    <property type="match status" value="1"/>
</dbReference>
<evidence type="ECO:0000256" key="4">
    <source>
        <dbReference type="ARBA" id="ARBA00022801"/>
    </source>
</evidence>
<organism evidence="14">
    <name type="scientific">Taenia asiatica</name>
    <name type="common">Asian tapeworm</name>
    <dbReference type="NCBI Taxonomy" id="60517"/>
    <lineage>
        <taxon>Eukaryota</taxon>
        <taxon>Metazoa</taxon>
        <taxon>Spiralia</taxon>
        <taxon>Lophotrochozoa</taxon>
        <taxon>Platyhelminthes</taxon>
        <taxon>Cestoda</taxon>
        <taxon>Eucestoda</taxon>
        <taxon>Cyclophyllidea</taxon>
        <taxon>Taeniidae</taxon>
        <taxon>Taenia</taxon>
    </lineage>
</organism>